<feature type="transmembrane region" description="Helical" evidence="11">
    <location>
        <begin position="447"/>
        <end position="467"/>
    </location>
</feature>
<sequence>MKEKWTLYKDKTISFFKSKTPMQKGMMIGGLALIVILIAVVSFSTNQTKMVPLYDNLSIQEVGQIKSELDARGVAYEIDGAGTTIRVSEADAESLIVDLAAQGIPDSGNIDYSFFAANSSWGMTENEFNVMELDAMQTELATLIAQIDGIQSAEVMINKPEDPIFVSDQQEEASASIVINSQPGYQFEPGQINSLYHLVSKSIPNLPTDNIVIMNQFFEYFDQNNSNSFASNDTYSSQQQIKSDIEKDIERRVQRMLGMMIGMDKVAISATADIDFTQEQRVEHLVEPVDEENMEGLPVSIESIRESYTGYPPIDGAVGAEEGEIPNYPAGVAGNTGDYELVKDSVNNEFNRIQRDIVESPYKIRDLGIQVAIDSMRENADGEAELLTQQEQLAVEESVASILDSIVTTSIDKTYGEVAPGENTSIVFQPFNGTTTPQTTTTPVIPIWMYAVGGVLLAAIVLLIWLLRRRKDEEVVEEQVMNEVEQEEFVPPISQSDDSDSAMRRKQLENYAKDKPEEFAKLLRSWITED</sequence>
<feature type="domain" description="Flagellar M-ring N-terminal" evidence="12">
    <location>
        <begin position="46"/>
        <end position="220"/>
    </location>
</feature>
<dbReference type="OrthoDB" id="9807026at2"/>
<evidence type="ECO:0000313" key="15">
    <source>
        <dbReference type="Proteomes" id="UP000252585"/>
    </source>
</evidence>
<protein>
    <recommendedName>
        <fullName evidence="9">Flagellar M-ring protein</fullName>
    </recommendedName>
</protein>
<evidence type="ECO:0000256" key="5">
    <source>
        <dbReference type="ARBA" id="ARBA00022692"/>
    </source>
</evidence>
<feature type="domain" description="Flagellar M-ring C-terminal" evidence="13">
    <location>
        <begin position="258"/>
        <end position="400"/>
    </location>
</feature>
<evidence type="ECO:0000313" key="14">
    <source>
        <dbReference type="EMBL" id="RCW70720.1"/>
    </source>
</evidence>
<dbReference type="Pfam" id="PF08345">
    <property type="entry name" value="YscJ_FliF_C"/>
    <property type="match status" value="1"/>
</dbReference>
<accession>A0A368XRN7</accession>
<evidence type="ECO:0000256" key="3">
    <source>
        <dbReference type="ARBA" id="ARBA00007971"/>
    </source>
</evidence>
<dbReference type="Proteomes" id="UP000252585">
    <property type="component" value="Unassembled WGS sequence"/>
</dbReference>
<evidence type="ECO:0000256" key="9">
    <source>
        <dbReference type="PIRNR" id="PIRNR004862"/>
    </source>
</evidence>
<keyword evidence="14" id="KW-0966">Cell projection</keyword>
<dbReference type="InterPro" id="IPR043427">
    <property type="entry name" value="YscJ/FliF"/>
</dbReference>
<dbReference type="PANTHER" id="PTHR30046:SF0">
    <property type="entry name" value="FLAGELLAR M-RING PROTEIN"/>
    <property type="match status" value="1"/>
</dbReference>
<keyword evidence="5 11" id="KW-0812">Transmembrane</keyword>
<proteinExistence type="inferred from homology"/>
<dbReference type="AlphaFoldDB" id="A0A368XRN7"/>
<feature type="region of interest" description="Disordered" evidence="10">
    <location>
        <begin position="486"/>
        <end position="510"/>
    </location>
</feature>
<keyword evidence="4" id="KW-1003">Cell membrane</keyword>
<dbReference type="InterPro" id="IPR045851">
    <property type="entry name" value="AMP-bd_C_sf"/>
</dbReference>
<gene>
    <name evidence="14" type="ORF">DFR57_106117</name>
</gene>
<dbReference type="PANTHER" id="PTHR30046">
    <property type="entry name" value="FLAGELLAR M-RING PROTEIN"/>
    <property type="match status" value="1"/>
</dbReference>
<comment type="function">
    <text evidence="9">The M ring may be actively involved in energy transduction.</text>
</comment>
<dbReference type="GO" id="GO:0009431">
    <property type="term" value="C:bacterial-type flagellum basal body, MS ring"/>
    <property type="evidence" value="ECO:0007669"/>
    <property type="project" value="InterPro"/>
</dbReference>
<dbReference type="GO" id="GO:0003774">
    <property type="term" value="F:cytoskeletal motor activity"/>
    <property type="evidence" value="ECO:0007669"/>
    <property type="project" value="InterPro"/>
</dbReference>
<comment type="similarity">
    <text evidence="3 9">Belongs to the FliF family.</text>
</comment>
<evidence type="ECO:0000256" key="10">
    <source>
        <dbReference type="SAM" id="MobiDB-lite"/>
    </source>
</evidence>
<organism evidence="14 15">
    <name type="scientific">Saliterribacillus persicus</name>
    <dbReference type="NCBI Taxonomy" id="930114"/>
    <lineage>
        <taxon>Bacteria</taxon>
        <taxon>Bacillati</taxon>
        <taxon>Bacillota</taxon>
        <taxon>Bacilli</taxon>
        <taxon>Bacillales</taxon>
        <taxon>Bacillaceae</taxon>
        <taxon>Saliterribacillus</taxon>
    </lineage>
</organism>
<dbReference type="PRINTS" id="PR01009">
    <property type="entry name" value="FLGMRINGFLIF"/>
</dbReference>
<evidence type="ECO:0000259" key="12">
    <source>
        <dbReference type="Pfam" id="PF01514"/>
    </source>
</evidence>
<dbReference type="Gene3D" id="3.30.300.30">
    <property type="match status" value="1"/>
</dbReference>
<keyword evidence="7 11" id="KW-0472">Membrane</keyword>
<evidence type="ECO:0000256" key="7">
    <source>
        <dbReference type="ARBA" id="ARBA00023136"/>
    </source>
</evidence>
<keyword evidence="14" id="KW-0282">Flagellum</keyword>
<dbReference type="InterPro" id="IPR006182">
    <property type="entry name" value="FliF_N_dom"/>
</dbReference>
<keyword evidence="14" id="KW-0969">Cilium</keyword>
<evidence type="ECO:0000259" key="13">
    <source>
        <dbReference type="Pfam" id="PF08345"/>
    </source>
</evidence>
<dbReference type="GO" id="GO:0005886">
    <property type="term" value="C:plasma membrane"/>
    <property type="evidence" value="ECO:0007669"/>
    <property type="project" value="UniProtKB-SubCell"/>
</dbReference>
<dbReference type="RefSeq" id="WP_114352712.1">
    <property type="nucleotide sequence ID" value="NZ_QPJJ01000006.1"/>
</dbReference>
<keyword evidence="8 9" id="KW-0975">Bacterial flagellum</keyword>
<dbReference type="PIRSF" id="PIRSF004862">
    <property type="entry name" value="FliF"/>
    <property type="match status" value="1"/>
</dbReference>
<dbReference type="InterPro" id="IPR000067">
    <property type="entry name" value="FlgMring_FliF"/>
</dbReference>
<name>A0A368XRN7_9BACI</name>
<evidence type="ECO:0000256" key="4">
    <source>
        <dbReference type="ARBA" id="ARBA00022475"/>
    </source>
</evidence>
<keyword evidence="6 11" id="KW-1133">Transmembrane helix</keyword>
<evidence type="ECO:0000256" key="8">
    <source>
        <dbReference type="ARBA" id="ARBA00023143"/>
    </source>
</evidence>
<evidence type="ECO:0000256" key="6">
    <source>
        <dbReference type="ARBA" id="ARBA00022989"/>
    </source>
</evidence>
<dbReference type="GO" id="GO:0071973">
    <property type="term" value="P:bacterial-type flagellum-dependent cell motility"/>
    <property type="evidence" value="ECO:0007669"/>
    <property type="project" value="InterPro"/>
</dbReference>
<keyword evidence="15" id="KW-1185">Reference proteome</keyword>
<dbReference type="NCBIfam" id="TIGR00206">
    <property type="entry name" value="fliF"/>
    <property type="match status" value="1"/>
</dbReference>
<evidence type="ECO:0000256" key="2">
    <source>
        <dbReference type="ARBA" id="ARBA00004651"/>
    </source>
</evidence>
<dbReference type="Pfam" id="PF01514">
    <property type="entry name" value="YscJ_FliF"/>
    <property type="match status" value="1"/>
</dbReference>
<dbReference type="InterPro" id="IPR013556">
    <property type="entry name" value="Flag_M-ring_C"/>
</dbReference>
<evidence type="ECO:0000256" key="11">
    <source>
        <dbReference type="SAM" id="Phobius"/>
    </source>
</evidence>
<dbReference type="EMBL" id="QPJJ01000006">
    <property type="protein sequence ID" value="RCW70720.1"/>
    <property type="molecule type" value="Genomic_DNA"/>
</dbReference>
<evidence type="ECO:0000256" key="1">
    <source>
        <dbReference type="ARBA" id="ARBA00004117"/>
    </source>
</evidence>
<comment type="caution">
    <text evidence="14">The sequence shown here is derived from an EMBL/GenBank/DDBJ whole genome shotgun (WGS) entry which is preliminary data.</text>
</comment>
<reference evidence="14 15" key="1">
    <citation type="submission" date="2018-07" db="EMBL/GenBank/DDBJ databases">
        <title>Genomic Encyclopedia of Type Strains, Phase IV (KMG-IV): sequencing the most valuable type-strain genomes for metagenomic binning, comparative biology and taxonomic classification.</title>
        <authorList>
            <person name="Goeker M."/>
        </authorList>
    </citation>
    <scope>NUCLEOTIDE SEQUENCE [LARGE SCALE GENOMIC DNA]</scope>
    <source>
        <strain evidence="14 15">DSM 27696</strain>
    </source>
</reference>
<comment type="subcellular location">
    <subcellularLocation>
        <location evidence="1 9">Bacterial flagellum basal body</location>
    </subcellularLocation>
    <subcellularLocation>
        <location evidence="2">Cell membrane</location>
        <topology evidence="2">Multi-pass membrane protein</topology>
    </subcellularLocation>
</comment>
<feature type="compositionally biased region" description="Basic and acidic residues" evidence="10">
    <location>
        <begin position="501"/>
        <end position="510"/>
    </location>
</feature>